<keyword evidence="3" id="KW-0949">S-adenosyl-L-methionine</keyword>
<sequence>MAPAARTPARVRGRLVTTGTPAPVTNAQGHRVAAAMLQDGVAAAALFVLHWSDEDCVRILKRSKEAISTREPKGKVIIIDVVLGSSPSKQTLEAQLSLDLCMMVLFPGKQREEEKWHKIFLEAGFSRYKISPVLGSRSFIEVYP</sequence>
<dbReference type="PROSITE" id="PS51683">
    <property type="entry name" value="SAM_OMT_II"/>
    <property type="match status" value="1"/>
</dbReference>
<evidence type="ECO:0000256" key="1">
    <source>
        <dbReference type="ARBA" id="ARBA00022603"/>
    </source>
</evidence>
<dbReference type="InterPro" id="IPR016461">
    <property type="entry name" value="COMT-like"/>
</dbReference>
<dbReference type="GO" id="GO:0032259">
    <property type="term" value="P:methylation"/>
    <property type="evidence" value="ECO:0007669"/>
    <property type="project" value="UniProtKB-KW"/>
</dbReference>
<protein>
    <recommendedName>
        <fullName evidence="4">O-methyltransferase C-terminal domain-containing protein</fullName>
    </recommendedName>
</protein>
<dbReference type="Pfam" id="PF00891">
    <property type="entry name" value="Methyltransf_2"/>
    <property type="match status" value="1"/>
</dbReference>
<dbReference type="AlphaFoldDB" id="A0A4U6VN66"/>
<dbReference type="Gene3D" id="3.40.50.150">
    <property type="entry name" value="Vaccinia Virus protein VP39"/>
    <property type="match status" value="1"/>
</dbReference>
<name>A0A4U6VN66_SETVI</name>
<dbReference type="GO" id="GO:0008171">
    <property type="term" value="F:O-methyltransferase activity"/>
    <property type="evidence" value="ECO:0007669"/>
    <property type="project" value="InterPro"/>
</dbReference>
<evidence type="ECO:0000259" key="4">
    <source>
        <dbReference type="Pfam" id="PF00891"/>
    </source>
</evidence>
<evidence type="ECO:0000256" key="2">
    <source>
        <dbReference type="ARBA" id="ARBA00022679"/>
    </source>
</evidence>
<dbReference type="Gramene" id="TKW31181">
    <property type="protein sequence ID" value="TKW31181"/>
    <property type="gene ID" value="SEVIR_2G088300v2"/>
</dbReference>
<gene>
    <name evidence="5" type="ORF">SEVIR_2G088300v2</name>
</gene>
<accession>A0A4U6VN66</accession>
<keyword evidence="6" id="KW-1185">Reference proteome</keyword>
<evidence type="ECO:0000313" key="6">
    <source>
        <dbReference type="Proteomes" id="UP000298652"/>
    </source>
</evidence>
<keyword evidence="1" id="KW-0489">Methyltransferase</keyword>
<keyword evidence="2" id="KW-0808">Transferase</keyword>
<dbReference type="EMBL" id="CM016553">
    <property type="protein sequence ID" value="TKW31181.1"/>
    <property type="molecule type" value="Genomic_DNA"/>
</dbReference>
<dbReference type="Proteomes" id="UP000298652">
    <property type="component" value="Chromosome 2"/>
</dbReference>
<dbReference type="InterPro" id="IPR001077">
    <property type="entry name" value="COMT_C"/>
</dbReference>
<dbReference type="InterPro" id="IPR029063">
    <property type="entry name" value="SAM-dependent_MTases_sf"/>
</dbReference>
<organism evidence="5 6">
    <name type="scientific">Setaria viridis</name>
    <name type="common">Green bristlegrass</name>
    <name type="synonym">Setaria italica subsp. viridis</name>
    <dbReference type="NCBI Taxonomy" id="4556"/>
    <lineage>
        <taxon>Eukaryota</taxon>
        <taxon>Viridiplantae</taxon>
        <taxon>Streptophyta</taxon>
        <taxon>Embryophyta</taxon>
        <taxon>Tracheophyta</taxon>
        <taxon>Spermatophyta</taxon>
        <taxon>Magnoliopsida</taxon>
        <taxon>Liliopsida</taxon>
        <taxon>Poales</taxon>
        <taxon>Poaceae</taxon>
        <taxon>PACMAD clade</taxon>
        <taxon>Panicoideae</taxon>
        <taxon>Panicodae</taxon>
        <taxon>Paniceae</taxon>
        <taxon>Cenchrinae</taxon>
        <taxon>Setaria</taxon>
    </lineage>
</organism>
<evidence type="ECO:0000256" key="3">
    <source>
        <dbReference type="ARBA" id="ARBA00022691"/>
    </source>
</evidence>
<proteinExistence type="predicted"/>
<feature type="domain" description="O-methyltransferase C-terminal" evidence="4">
    <location>
        <begin position="48"/>
        <end position="126"/>
    </location>
</feature>
<reference evidence="5" key="1">
    <citation type="submission" date="2019-03" db="EMBL/GenBank/DDBJ databases">
        <title>WGS assembly of Setaria viridis.</title>
        <authorList>
            <person name="Huang P."/>
            <person name="Jenkins J."/>
            <person name="Grimwood J."/>
            <person name="Barry K."/>
            <person name="Healey A."/>
            <person name="Mamidi S."/>
            <person name="Sreedasyam A."/>
            <person name="Shu S."/>
            <person name="Feldman M."/>
            <person name="Wu J."/>
            <person name="Yu Y."/>
            <person name="Chen C."/>
            <person name="Johnson J."/>
            <person name="Rokhsar D."/>
            <person name="Baxter I."/>
            <person name="Schmutz J."/>
            <person name="Brutnell T."/>
            <person name="Kellogg E."/>
        </authorList>
    </citation>
    <scope>NUCLEOTIDE SEQUENCE [LARGE SCALE GENOMIC DNA]</scope>
</reference>
<dbReference type="SUPFAM" id="SSF53335">
    <property type="entry name" value="S-adenosyl-L-methionine-dependent methyltransferases"/>
    <property type="match status" value="1"/>
</dbReference>
<dbReference type="PANTHER" id="PTHR11746">
    <property type="entry name" value="O-METHYLTRANSFERASE"/>
    <property type="match status" value="1"/>
</dbReference>
<dbReference type="OMA" id="HQLSTEY"/>
<evidence type="ECO:0000313" key="5">
    <source>
        <dbReference type="EMBL" id="TKW31181.1"/>
    </source>
</evidence>